<evidence type="ECO:0000256" key="3">
    <source>
        <dbReference type="ARBA" id="ARBA00022989"/>
    </source>
</evidence>
<dbReference type="Pfam" id="PF01925">
    <property type="entry name" value="TauE"/>
    <property type="match status" value="1"/>
</dbReference>
<evidence type="ECO:0000256" key="4">
    <source>
        <dbReference type="ARBA" id="ARBA00023136"/>
    </source>
</evidence>
<proteinExistence type="inferred from homology"/>
<accession>F0QUN1</accession>
<reference evidence="6 7" key="1">
    <citation type="journal article" date="2011" name="J. Bacteriol.">
        <title>Complete genome sequence of 'Vulcanisaeta moutnovskia' strain 768-28, a novel member of the hyperthermophilic crenarchaeal genus vulcanisaeta.</title>
        <authorList>
            <person name="Gumerov V.M."/>
            <person name="Mardanov A.V."/>
            <person name="Beletsky A.V."/>
            <person name="Prokofeva M.I."/>
            <person name="Bonch-Osmolovskaya E.A."/>
            <person name="Ravin N.V."/>
            <person name="Skryabin K.G."/>
        </authorList>
    </citation>
    <scope>NUCLEOTIDE SEQUENCE [LARGE SCALE GENOMIC DNA]</scope>
    <source>
        <strain evidence="6 7">768-28</strain>
    </source>
</reference>
<dbReference type="KEGG" id="vmo:VMUT_0481"/>
<comment type="subcellular location">
    <subcellularLocation>
        <location evidence="5">Cell membrane</location>
        <topology evidence="5">Multi-pass membrane protein</topology>
    </subcellularLocation>
    <subcellularLocation>
        <location evidence="1">Membrane</location>
        <topology evidence="1">Multi-pass membrane protein</topology>
    </subcellularLocation>
</comment>
<keyword evidence="4 5" id="KW-0472">Membrane</keyword>
<dbReference type="AlphaFoldDB" id="F0QUN1"/>
<gene>
    <name evidence="6" type="ordered locus">VMUT_0481</name>
</gene>
<comment type="similarity">
    <text evidence="5">Belongs to the 4-toluene sulfonate uptake permease (TSUP) (TC 2.A.102) family.</text>
</comment>
<dbReference type="STRING" id="985053.VMUT_0481"/>
<evidence type="ECO:0000313" key="6">
    <source>
        <dbReference type="EMBL" id="ADY00692.1"/>
    </source>
</evidence>
<sequence length="326" mass="35826">MLFIIEFIITLLIILACGFVAGLIGGLLGLGGAVILTPLLTSVFENLPIQYAAGISLVSALMTSLMSGYRYLNIRLPNVKVMLFLCPITTFGAIMGSLMAYHLISRGFNWILYLVFSFIMILTMVLSLKRKEKYNITPILTRREDIDHIILNDVFFDTTLKTYVNYTIYRMNLIKSIPIMFFGGLMSGLLGIGGGPINILALYNVIGLPLKVATATSNLIVGVTAATSGSLYWAFGYIQPYLAMASAVGIAPGAYLASYLLPRVRSSSVKVVLLSVFSYLSVRMLLSGLNRGHILIIPIMTRHIIAFSVLLLALMILLIMRKYITD</sequence>
<protein>
    <recommendedName>
        <fullName evidence="5">Probable membrane transporter protein</fullName>
    </recommendedName>
</protein>
<feature type="transmembrane region" description="Helical" evidence="5">
    <location>
        <begin position="7"/>
        <end position="36"/>
    </location>
</feature>
<dbReference type="GO" id="GO:0005886">
    <property type="term" value="C:plasma membrane"/>
    <property type="evidence" value="ECO:0007669"/>
    <property type="project" value="UniProtKB-SubCell"/>
</dbReference>
<evidence type="ECO:0000256" key="2">
    <source>
        <dbReference type="ARBA" id="ARBA00022692"/>
    </source>
</evidence>
<evidence type="ECO:0000256" key="5">
    <source>
        <dbReference type="RuleBase" id="RU363041"/>
    </source>
</evidence>
<dbReference type="RefSeq" id="WP_013603855.1">
    <property type="nucleotide sequence ID" value="NC_015151.1"/>
</dbReference>
<dbReference type="PANTHER" id="PTHR43701">
    <property type="entry name" value="MEMBRANE TRANSPORTER PROTEIN MJ0441-RELATED"/>
    <property type="match status" value="1"/>
</dbReference>
<feature type="transmembrane region" description="Helical" evidence="5">
    <location>
        <begin position="292"/>
        <end position="320"/>
    </location>
</feature>
<dbReference type="OrthoDB" id="28772at2157"/>
<dbReference type="eggNOG" id="arCOG02050">
    <property type="taxonomic scope" value="Archaea"/>
</dbReference>
<name>F0QUN1_VULM7</name>
<organism evidence="6 7">
    <name type="scientific">Vulcanisaeta moutnovskia (strain 768-28)</name>
    <dbReference type="NCBI Taxonomy" id="985053"/>
    <lineage>
        <taxon>Archaea</taxon>
        <taxon>Thermoproteota</taxon>
        <taxon>Thermoprotei</taxon>
        <taxon>Thermoproteales</taxon>
        <taxon>Thermoproteaceae</taxon>
        <taxon>Vulcanisaeta</taxon>
    </lineage>
</organism>
<dbReference type="InterPro" id="IPR002781">
    <property type="entry name" value="TM_pro_TauE-like"/>
</dbReference>
<keyword evidence="5" id="KW-1003">Cell membrane</keyword>
<feature type="transmembrane region" description="Helical" evidence="5">
    <location>
        <begin position="48"/>
        <end position="69"/>
    </location>
</feature>
<feature type="transmembrane region" description="Helical" evidence="5">
    <location>
        <begin position="81"/>
        <end position="104"/>
    </location>
</feature>
<feature type="transmembrane region" description="Helical" evidence="5">
    <location>
        <begin position="181"/>
        <end position="203"/>
    </location>
</feature>
<feature type="transmembrane region" description="Helical" evidence="5">
    <location>
        <begin position="215"/>
        <end position="235"/>
    </location>
</feature>
<feature type="transmembrane region" description="Helical" evidence="5">
    <location>
        <begin position="110"/>
        <end position="128"/>
    </location>
</feature>
<dbReference type="PANTHER" id="PTHR43701:SF2">
    <property type="entry name" value="MEMBRANE TRANSPORTER PROTEIN YJNA-RELATED"/>
    <property type="match status" value="1"/>
</dbReference>
<dbReference type="InterPro" id="IPR051598">
    <property type="entry name" value="TSUP/Inactive_protease-like"/>
</dbReference>
<feature type="transmembrane region" description="Helical" evidence="5">
    <location>
        <begin position="268"/>
        <end position="286"/>
    </location>
</feature>
<keyword evidence="3 5" id="KW-1133">Transmembrane helix</keyword>
<dbReference type="GeneID" id="10288133"/>
<dbReference type="HOGENOM" id="CLU_045498_5_2_2"/>
<keyword evidence="7" id="KW-1185">Reference proteome</keyword>
<feature type="transmembrane region" description="Helical" evidence="5">
    <location>
        <begin position="241"/>
        <end position="261"/>
    </location>
</feature>
<evidence type="ECO:0000313" key="7">
    <source>
        <dbReference type="Proteomes" id="UP000007485"/>
    </source>
</evidence>
<dbReference type="Proteomes" id="UP000007485">
    <property type="component" value="Chromosome"/>
</dbReference>
<dbReference type="EMBL" id="CP002529">
    <property type="protein sequence ID" value="ADY00692.1"/>
    <property type="molecule type" value="Genomic_DNA"/>
</dbReference>
<keyword evidence="2 5" id="KW-0812">Transmembrane</keyword>
<evidence type="ECO:0000256" key="1">
    <source>
        <dbReference type="ARBA" id="ARBA00004141"/>
    </source>
</evidence>